<sequence length="411" mass="44462">MTSREGIPMQKSVEKLADELKATVKRAQDIAAKAESEGRDFTADEASEVDELLKAGKGLKAELEKAKASETMRNALAELGEGVAPGSGGSKAAVHPRVKASGGTDWADTMLKQVAGPHGYKGILASGTVAVSVPLNPEPVRMDVPVLSIRQLMPNVQNTTGRFAYMRQELRQNNAAVVAHGALKPESKYQLKRYDDRVRTIAHLSEPIAKQDLDDVSLLRTFIDQEMRLGLDLALENEILNGDGTGERFTGIGNVSGSQMQPFDTNVLVTTRKAVTKLERYGYLANAAFVMTPEDWESIELLADANGQFYYGGPQAAVNASARRLWSAPVVVSDAATPGTAYLADFSQMQLQVRQEGVLDWSENVYRPDALGAGVGASDFQTNMVTFRFEGRFGLEILRPSAIVEVDLTAA</sequence>
<gene>
    <name evidence="4" type="ORF">GCM10010421_35220</name>
</gene>
<dbReference type="InterPro" id="IPR024455">
    <property type="entry name" value="Phage_capsid"/>
</dbReference>
<dbReference type="RefSeq" id="WP_344604425.1">
    <property type="nucleotide sequence ID" value="NZ_BAAATK010000021.1"/>
</dbReference>
<comment type="caution">
    <text evidence="4">The sequence shown here is derived from an EMBL/GenBank/DDBJ whole genome shotgun (WGS) entry which is preliminary data.</text>
</comment>
<protein>
    <submittedName>
        <fullName evidence="4">Phage major capsid protein</fullName>
    </submittedName>
</protein>
<dbReference type="Gene3D" id="3.30.2400.10">
    <property type="entry name" value="Major capsid protein gp5"/>
    <property type="match status" value="1"/>
</dbReference>
<dbReference type="Proteomes" id="UP001500460">
    <property type="component" value="Unassembled WGS sequence"/>
</dbReference>
<evidence type="ECO:0000256" key="1">
    <source>
        <dbReference type="ARBA" id="ARBA00004328"/>
    </source>
</evidence>
<dbReference type="EMBL" id="BAAATK010000021">
    <property type="protein sequence ID" value="GAA2441475.1"/>
    <property type="molecule type" value="Genomic_DNA"/>
</dbReference>
<keyword evidence="2" id="KW-0175">Coiled coil</keyword>
<reference evidence="4 5" key="1">
    <citation type="journal article" date="2019" name="Int. J. Syst. Evol. Microbiol.">
        <title>The Global Catalogue of Microorganisms (GCM) 10K type strain sequencing project: providing services to taxonomists for standard genome sequencing and annotation.</title>
        <authorList>
            <consortium name="The Broad Institute Genomics Platform"/>
            <consortium name="The Broad Institute Genome Sequencing Center for Infectious Disease"/>
            <person name="Wu L."/>
            <person name="Ma J."/>
        </authorList>
    </citation>
    <scope>NUCLEOTIDE SEQUENCE [LARGE SCALE GENOMIC DNA]</scope>
    <source>
        <strain evidence="4 5">JCM 6922</strain>
    </source>
</reference>
<accession>A0ABN3JYF1</accession>
<comment type="subcellular location">
    <subcellularLocation>
        <location evidence="1">Virion</location>
    </subcellularLocation>
</comment>
<name>A0ABN3JYF1_9ACTN</name>
<dbReference type="Gene3D" id="3.30.2320.10">
    <property type="entry name" value="hypothetical protein PF0899 domain"/>
    <property type="match status" value="1"/>
</dbReference>
<proteinExistence type="predicted"/>
<evidence type="ECO:0000259" key="3">
    <source>
        <dbReference type="Pfam" id="PF05065"/>
    </source>
</evidence>
<evidence type="ECO:0000313" key="4">
    <source>
        <dbReference type="EMBL" id="GAA2441475.1"/>
    </source>
</evidence>
<evidence type="ECO:0000256" key="2">
    <source>
        <dbReference type="SAM" id="Coils"/>
    </source>
</evidence>
<dbReference type="Pfam" id="PF05065">
    <property type="entry name" value="Phage_capsid"/>
    <property type="match status" value="1"/>
</dbReference>
<evidence type="ECO:0000313" key="5">
    <source>
        <dbReference type="Proteomes" id="UP001500460"/>
    </source>
</evidence>
<feature type="domain" description="Phage capsid-like C-terminal" evidence="3">
    <location>
        <begin position="139"/>
        <end position="404"/>
    </location>
</feature>
<organism evidence="4 5">
    <name type="scientific">Streptomyces glaucus</name>
    <dbReference type="NCBI Taxonomy" id="284029"/>
    <lineage>
        <taxon>Bacteria</taxon>
        <taxon>Bacillati</taxon>
        <taxon>Actinomycetota</taxon>
        <taxon>Actinomycetes</taxon>
        <taxon>Kitasatosporales</taxon>
        <taxon>Streptomycetaceae</taxon>
        <taxon>Streptomyces</taxon>
    </lineage>
</organism>
<dbReference type="InterPro" id="IPR054612">
    <property type="entry name" value="Phage_capsid-like_C"/>
</dbReference>
<dbReference type="SUPFAM" id="SSF56563">
    <property type="entry name" value="Major capsid protein gp5"/>
    <property type="match status" value="1"/>
</dbReference>
<keyword evidence="5" id="KW-1185">Reference proteome</keyword>
<dbReference type="NCBIfam" id="TIGR01554">
    <property type="entry name" value="major_cap_HK97"/>
    <property type="match status" value="1"/>
</dbReference>
<feature type="coiled-coil region" evidence="2">
    <location>
        <begin position="17"/>
        <end position="69"/>
    </location>
</feature>